<dbReference type="PANTHER" id="PTHR33744">
    <property type="entry name" value="CARBOHYDRATE DIACID REGULATOR"/>
    <property type="match status" value="1"/>
</dbReference>
<evidence type="ECO:0000313" key="3">
    <source>
        <dbReference type="EMBL" id="SMH47222.1"/>
    </source>
</evidence>
<dbReference type="PANTHER" id="PTHR33744:SF1">
    <property type="entry name" value="DNA-BINDING TRANSCRIPTIONAL ACTIVATOR ADER"/>
    <property type="match status" value="1"/>
</dbReference>
<comment type="similarity">
    <text evidence="1">Belongs to the CdaR family.</text>
</comment>
<dbReference type="Pfam" id="PF17853">
    <property type="entry name" value="GGDEF_2"/>
    <property type="match status" value="1"/>
</dbReference>
<gene>
    <name evidence="3" type="ORF">SAMN02982922_3470</name>
</gene>
<dbReference type="EMBL" id="FXBL01000004">
    <property type="protein sequence ID" value="SMH47222.1"/>
    <property type="molecule type" value="Genomic_DNA"/>
</dbReference>
<evidence type="ECO:0000313" key="4">
    <source>
        <dbReference type="Proteomes" id="UP000193083"/>
    </source>
</evidence>
<keyword evidence="4" id="KW-1185">Reference proteome</keyword>
<dbReference type="InterPro" id="IPR025736">
    <property type="entry name" value="PucR_C-HTH_dom"/>
</dbReference>
<dbReference type="Proteomes" id="UP000193083">
    <property type="component" value="Unassembled WGS sequence"/>
</dbReference>
<dbReference type="Gene3D" id="1.10.10.2840">
    <property type="entry name" value="PucR C-terminal helix-turn-helix domain"/>
    <property type="match status" value="1"/>
</dbReference>
<feature type="domain" description="GAF" evidence="2">
    <location>
        <begin position="99"/>
        <end position="250"/>
    </location>
</feature>
<dbReference type="Pfam" id="PF13556">
    <property type="entry name" value="HTH_30"/>
    <property type="match status" value="1"/>
</dbReference>
<dbReference type="SMART" id="SM00065">
    <property type="entry name" value="GAF"/>
    <property type="match status" value="1"/>
</dbReference>
<dbReference type="SUPFAM" id="SSF55781">
    <property type="entry name" value="GAF domain-like"/>
    <property type="match status" value="1"/>
</dbReference>
<dbReference type="InterPro" id="IPR029016">
    <property type="entry name" value="GAF-like_dom_sf"/>
</dbReference>
<proteinExistence type="inferred from homology"/>
<dbReference type="RefSeq" id="WP_176247547.1">
    <property type="nucleotide sequence ID" value="NZ_FXBL01000004.1"/>
</dbReference>
<dbReference type="InterPro" id="IPR041522">
    <property type="entry name" value="CdaR_GGDEF"/>
</dbReference>
<organism evidence="3 4">
    <name type="scientific">Mesorhizobium australicum</name>
    <dbReference type="NCBI Taxonomy" id="536018"/>
    <lineage>
        <taxon>Bacteria</taxon>
        <taxon>Pseudomonadati</taxon>
        <taxon>Pseudomonadota</taxon>
        <taxon>Alphaproteobacteria</taxon>
        <taxon>Hyphomicrobiales</taxon>
        <taxon>Phyllobacteriaceae</taxon>
        <taxon>Mesorhizobium</taxon>
    </lineage>
</organism>
<dbReference type="InterPro" id="IPR003018">
    <property type="entry name" value="GAF"/>
</dbReference>
<dbReference type="Gene3D" id="3.30.450.40">
    <property type="match status" value="1"/>
</dbReference>
<evidence type="ECO:0000259" key="2">
    <source>
        <dbReference type="SMART" id="SM00065"/>
    </source>
</evidence>
<accession>A0A1X7P887</accession>
<dbReference type="InterPro" id="IPR051448">
    <property type="entry name" value="CdaR-like_regulators"/>
</dbReference>
<protein>
    <submittedName>
        <fullName evidence="3">PucR C-terminal helix-turn-helix domain-containing protein</fullName>
    </submittedName>
</protein>
<dbReference type="InterPro" id="IPR042070">
    <property type="entry name" value="PucR_C-HTH_sf"/>
</dbReference>
<name>A0A1X7P887_9HYPH</name>
<reference evidence="3 4" key="1">
    <citation type="submission" date="2017-04" db="EMBL/GenBank/DDBJ databases">
        <authorList>
            <person name="Afonso C.L."/>
            <person name="Miller P.J."/>
            <person name="Scott M.A."/>
            <person name="Spackman E."/>
            <person name="Goraichik I."/>
            <person name="Dimitrov K.M."/>
            <person name="Suarez D.L."/>
            <person name="Swayne D.E."/>
        </authorList>
    </citation>
    <scope>NUCLEOTIDE SEQUENCE [LARGE SCALE GENOMIC DNA]</scope>
    <source>
        <strain evidence="3 4">B5P</strain>
    </source>
</reference>
<dbReference type="AlphaFoldDB" id="A0A1X7P887"/>
<evidence type="ECO:0000256" key="1">
    <source>
        <dbReference type="ARBA" id="ARBA00006754"/>
    </source>
</evidence>
<dbReference type="Pfam" id="PF13185">
    <property type="entry name" value="GAF_2"/>
    <property type="match status" value="1"/>
</dbReference>
<sequence>MNDAVGVMPVDPQASGSAAAILYYRRLLDLLDGNAPLSSFEKLTADARNVAWGEELAEAIGDAIAITMRLRDNFELKRKREIELSALYATARDLSALRDTDQILQAIVQRARQLVGSDIAYLSAADEEHGDFFVRTTEGVVSQDFARIRVPRNIGVCGSVARTRRPFYSSNYSGDHNFDHDAGIDRAIRGEGIVSILGIPLELEAYVMGVLFVGDRYVRSYTPQEMAVLSSLGTFAALAIENARLLEEAQRALLLAKEANAALRTKADDIEQAAVAHEQLTELIARGGSLDDLVNRVSNLLKGQAGVVDESRNLISGAVADRLSDDALAKAVRESDRIGRAVSLPAADGSVTVVTAVMGGSARLGALVFTRNRPLSAPETRTLERSAIVTGIVLLSLDRIAQIAHRNVADTVSALLRGTTDPFSPESARRLPSGISLSWPVTVMLVELATITSAQASSALRSTLAGRDTIFAEFNGDLAIVTNAPEPGALANRISEKLEEAFGHRLSIVISDPIATLDKVPAEYESLRRCFGLMRGLNQHGRVVFEKTLSVYALLFHNKGENAVDLFLRSTIGSLIEHDERRKSQLAATLLAYLDAGRSAQKAAEMLGIHVNTMRQRLDTISLINPDWADPSKTLEVHIALRLHILGQAA</sequence>